<evidence type="ECO:0000259" key="2">
    <source>
        <dbReference type="Pfam" id="PF01863"/>
    </source>
</evidence>
<dbReference type="AlphaFoldDB" id="V8QMX3"/>
<dbReference type="PATRIC" id="fig|1424334.3.peg.3802"/>
<organism evidence="3 4">
    <name type="scientific">Advenella kashmirensis W13003</name>
    <dbReference type="NCBI Taxonomy" id="1424334"/>
    <lineage>
        <taxon>Bacteria</taxon>
        <taxon>Pseudomonadati</taxon>
        <taxon>Pseudomonadota</taxon>
        <taxon>Betaproteobacteria</taxon>
        <taxon>Burkholderiales</taxon>
        <taxon>Alcaligenaceae</taxon>
    </lineage>
</organism>
<evidence type="ECO:0000256" key="1">
    <source>
        <dbReference type="SAM" id="MobiDB-lite"/>
    </source>
</evidence>
<proteinExistence type="predicted"/>
<keyword evidence="4" id="KW-1185">Reference proteome</keyword>
<dbReference type="PANTHER" id="PTHR30399">
    <property type="entry name" value="UNCHARACTERIZED PROTEIN YGJP"/>
    <property type="match status" value="1"/>
</dbReference>
<dbReference type="Pfam" id="PF01863">
    <property type="entry name" value="YgjP-like"/>
    <property type="match status" value="1"/>
</dbReference>
<dbReference type="PANTHER" id="PTHR30399:SF1">
    <property type="entry name" value="UTP PYROPHOSPHATASE"/>
    <property type="match status" value="1"/>
</dbReference>
<evidence type="ECO:0000313" key="3">
    <source>
        <dbReference type="EMBL" id="ETF01326.1"/>
    </source>
</evidence>
<dbReference type="RefSeq" id="WP_024006716.1">
    <property type="nucleotide sequence ID" value="NZ_KI650981.1"/>
</dbReference>
<dbReference type="CDD" id="cd07344">
    <property type="entry name" value="M48_yhfN_like"/>
    <property type="match status" value="1"/>
</dbReference>
<gene>
    <name evidence="3" type="ORF">W822_18920</name>
</gene>
<dbReference type="InterPro" id="IPR053136">
    <property type="entry name" value="UTP_pyrophosphatase-like"/>
</dbReference>
<feature type="region of interest" description="Disordered" evidence="1">
    <location>
        <begin position="1"/>
        <end position="20"/>
    </location>
</feature>
<dbReference type="InterPro" id="IPR002725">
    <property type="entry name" value="YgjP-like_metallopeptidase"/>
</dbReference>
<dbReference type="EMBL" id="AYXT01000012">
    <property type="protein sequence ID" value="ETF01326.1"/>
    <property type="molecule type" value="Genomic_DNA"/>
</dbReference>
<dbReference type="Gene3D" id="3.30.2010.10">
    <property type="entry name" value="Metalloproteases ('zincins'), catalytic domain"/>
    <property type="match status" value="1"/>
</dbReference>
<dbReference type="OrthoDB" id="9811177at2"/>
<dbReference type="STRING" id="1424334.W822_18920"/>
<protein>
    <recommendedName>
        <fullName evidence="2">YgjP-like metallopeptidase domain-containing protein</fullName>
    </recommendedName>
</protein>
<name>V8QMX3_9BURK</name>
<reference evidence="3 4" key="1">
    <citation type="journal article" date="2014" name="Genome Announc.">
        <title>Draft Genome Sequence of Advenella kashmirensis Strain W13003, a Polycyclic Aromatic Hydrocarbon-Degrading Bacterium.</title>
        <authorList>
            <person name="Wang X."/>
            <person name="Jin D."/>
            <person name="Zhou L."/>
            <person name="Wu L."/>
            <person name="An W."/>
            <person name="Zhao L."/>
        </authorList>
    </citation>
    <scope>NUCLEOTIDE SEQUENCE [LARGE SCALE GENOMIC DNA]</scope>
    <source>
        <strain evidence="3 4">W13003</strain>
    </source>
</reference>
<dbReference type="Proteomes" id="UP000018733">
    <property type="component" value="Unassembled WGS sequence"/>
</dbReference>
<dbReference type="HOGENOM" id="CLU_065947_2_0_4"/>
<feature type="domain" description="YgjP-like metallopeptidase" evidence="2">
    <location>
        <begin position="43"/>
        <end position="256"/>
    </location>
</feature>
<accession>V8QMX3</accession>
<dbReference type="eggNOG" id="COG1451">
    <property type="taxonomic scope" value="Bacteria"/>
</dbReference>
<evidence type="ECO:0000313" key="4">
    <source>
        <dbReference type="Proteomes" id="UP000018733"/>
    </source>
</evidence>
<sequence length="267" mass="30280">MTSSQSELFHTPQPALPEGARLRHVPTGHGLITFALLRSRRRSIGFVIGNDGLRVTAPYWVSLKQIDEAVLEKSAWIQNKLAFWRQRNNTASEVQQAWRAATRLPYLGVTISIDIDAVGQRAHFDGDPFEPQAQNTLWLALSSDADEGQRRTAAMQWLQTQASDYFDQRIRLLASRAGLHYTAWRLSRARARWGSCNSSGVIRLNWRLIHFTPDVIDYVIAHELAHLKEMNHSARFWHQVGVILPGYEAAMQQLKTTEMSALPALES</sequence>
<comment type="caution">
    <text evidence="3">The sequence shown here is derived from an EMBL/GenBank/DDBJ whole genome shotgun (WGS) entry which is preliminary data.</text>
</comment>